<sequence>MTYLAAIREVSDEGLDEEALPAEIGTVLANFQDVMPKELPKQLPPRREVDHAIELEPGAKSPAKAPYRMAPPELEELQKQLKELLDAGFIRPSKAPYGAPVLFQRKSDGSLLLCIDYRALNKVTIKNKYPIPLVADLFDQLGGAKYFTKLDYRFGYYQVRIAEGDEEKTTCVTSDLLHTYEQAVPSLSRSLYGGVPRRHRGIQQHLGGAHRALANRLPSAAGEPAVRQEEEMHIRKGRGALPWPLDRPGPYSYEPVEGASHLRMGDPTMVSELRSFLGLINYYRRFIAGYSARAAPLTDLLKKNHSWVWTSQCAEAFEDVKRAVMEDPVLRLPDCSRTFEWQDMLSK</sequence>
<dbReference type="Gene3D" id="3.10.10.10">
    <property type="entry name" value="HIV Type 1 Reverse Transcriptase, subunit A, domain 1"/>
    <property type="match status" value="1"/>
</dbReference>
<dbReference type="EMBL" id="LR862130">
    <property type="protein sequence ID" value="CAD1829975.1"/>
    <property type="molecule type" value="Genomic_DNA"/>
</dbReference>
<dbReference type="InterPro" id="IPR043128">
    <property type="entry name" value="Rev_trsase/Diguanyl_cyclase"/>
</dbReference>
<evidence type="ECO:0000313" key="2">
    <source>
        <dbReference type="EMBL" id="CAD1829975.1"/>
    </source>
</evidence>
<evidence type="ECO:0000259" key="1">
    <source>
        <dbReference type="Pfam" id="PF00078"/>
    </source>
</evidence>
<dbReference type="Gene3D" id="3.30.70.270">
    <property type="match status" value="2"/>
</dbReference>
<dbReference type="FunFam" id="3.30.70.270:FF:000020">
    <property type="entry name" value="Transposon Tf2-6 polyprotein-like Protein"/>
    <property type="match status" value="1"/>
</dbReference>
<dbReference type="CDD" id="cd01647">
    <property type="entry name" value="RT_LTR"/>
    <property type="match status" value="1"/>
</dbReference>
<accession>A0A6V7PGJ7</accession>
<dbReference type="InterPro" id="IPR000477">
    <property type="entry name" value="RT_dom"/>
</dbReference>
<reference evidence="2" key="1">
    <citation type="submission" date="2020-07" db="EMBL/GenBank/DDBJ databases">
        <authorList>
            <person name="Lin J."/>
        </authorList>
    </citation>
    <scope>NUCLEOTIDE SEQUENCE</scope>
</reference>
<dbReference type="SUPFAM" id="SSF56672">
    <property type="entry name" value="DNA/RNA polymerases"/>
    <property type="match status" value="2"/>
</dbReference>
<dbReference type="Pfam" id="PF00078">
    <property type="entry name" value="RVT_1"/>
    <property type="match status" value="1"/>
</dbReference>
<dbReference type="PANTHER" id="PTHR24559">
    <property type="entry name" value="TRANSPOSON TY3-I GAG-POL POLYPROTEIN"/>
    <property type="match status" value="1"/>
</dbReference>
<organism evidence="2">
    <name type="scientific">Ananas comosus var. bracteatus</name>
    <name type="common">red pineapple</name>
    <dbReference type="NCBI Taxonomy" id="296719"/>
    <lineage>
        <taxon>Eukaryota</taxon>
        <taxon>Viridiplantae</taxon>
        <taxon>Streptophyta</taxon>
        <taxon>Embryophyta</taxon>
        <taxon>Tracheophyta</taxon>
        <taxon>Spermatophyta</taxon>
        <taxon>Magnoliopsida</taxon>
        <taxon>Liliopsida</taxon>
        <taxon>Poales</taxon>
        <taxon>Bromeliaceae</taxon>
        <taxon>Bromelioideae</taxon>
        <taxon>Ananas</taxon>
    </lineage>
</organism>
<dbReference type="PANTHER" id="PTHR24559:SF436">
    <property type="entry name" value="RNA-DIRECTED DNA POLYMERASE HOMOLOG"/>
    <property type="match status" value="1"/>
</dbReference>
<proteinExistence type="predicted"/>
<name>A0A6V7PGJ7_ANACO</name>
<protein>
    <recommendedName>
        <fullName evidence="1">Reverse transcriptase domain-containing protein</fullName>
    </recommendedName>
</protein>
<gene>
    <name evidence="2" type="ORF">CB5_LOCUS13186</name>
</gene>
<dbReference type="InterPro" id="IPR053134">
    <property type="entry name" value="RNA-dir_DNA_polymerase"/>
</dbReference>
<feature type="domain" description="Reverse transcriptase" evidence="1">
    <location>
        <begin position="112"/>
        <end position="175"/>
    </location>
</feature>
<dbReference type="AlphaFoldDB" id="A0A6V7PGJ7"/>
<dbReference type="InterPro" id="IPR043502">
    <property type="entry name" value="DNA/RNA_pol_sf"/>
</dbReference>